<reference evidence="2" key="2">
    <citation type="journal article" date="2021" name="PeerJ">
        <title>Extensive microbial diversity within the chicken gut microbiome revealed by metagenomics and culture.</title>
        <authorList>
            <person name="Gilroy R."/>
            <person name="Ravi A."/>
            <person name="Getino M."/>
            <person name="Pursley I."/>
            <person name="Horton D.L."/>
            <person name="Alikhan N.F."/>
            <person name="Baker D."/>
            <person name="Gharbi K."/>
            <person name="Hall N."/>
            <person name="Watson M."/>
            <person name="Adriaenssens E.M."/>
            <person name="Foster-Nyarko E."/>
            <person name="Jarju S."/>
            <person name="Secka A."/>
            <person name="Antonio M."/>
            <person name="Oren A."/>
            <person name="Chaudhuri R.R."/>
            <person name="La Ragione R."/>
            <person name="Hildebrand F."/>
            <person name="Pallen M.J."/>
        </authorList>
    </citation>
    <scope>NUCLEOTIDE SEQUENCE</scope>
    <source>
        <strain evidence="2">ChiGjej1B1-24693</strain>
    </source>
</reference>
<feature type="region of interest" description="Disordered" evidence="1">
    <location>
        <begin position="1"/>
        <end position="24"/>
    </location>
</feature>
<evidence type="ECO:0000313" key="2">
    <source>
        <dbReference type="EMBL" id="HIT76685.1"/>
    </source>
</evidence>
<gene>
    <name evidence="2" type="ORF">IAA98_13970</name>
</gene>
<proteinExistence type="predicted"/>
<name>A0A9D1H1H5_9ACTN</name>
<dbReference type="EMBL" id="DVLP01000406">
    <property type="protein sequence ID" value="HIT76685.1"/>
    <property type="molecule type" value="Genomic_DNA"/>
</dbReference>
<evidence type="ECO:0000313" key="3">
    <source>
        <dbReference type="Proteomes" id="UP000886842"/>
    </source>
</evidence>
<feature type="compositionally biased region" description="Basic and acidic residues" evidence="1">
    <location>
        <begin position="8"/>
        <end position="23"/>
    </location>
</feature>
<dbReference type="AlphaFoldDB" id="A0A9D1H1H5"/>
<feature type="region of interest" description="Disordered" evidence="1">
    <location>
        <begin position="50"/>
        <end position="75"/>
    </location>
</feature>
<evidence type="ECO:0000256" key="1">
    <source>
        <dbReference type="SAM" id="MobiDB-lite"/>
    </source>
</evidence>
<reference evidence="2" key="1">
    <citation type="submission" date="2020-10" db="EMBL/GenBank/DDBJ databases">
        <authorList>
            <person name="Gilroy R."/>
        </authorList>
    </citation>
    <scope>NUCLEOTIDE SEQUENCE</scope>
    <source>
        <strain evidence="2">ChiGjej1B1-24693</strain>
    </source>
</reference>
<dbReference type="Proteomes" id="UP000886842">
    <property type="component" value="Unassembled WGS sequence"/>
</dbReference>
<feature type="compositionally biased region" description="Acidic residues" evidence="1">
    <location>
        <begin position="59"/>
        <end position="75"/>
    </location>
</feature>
<sequence>MTPSTSDSRGRRSRGGDRQRADSVEDALQQLISDRQRDDDQAELRDRLDQLYREVKGDEDTDDPDDVEEDSEYEG</sequence>
<protein>
    <submittedName>
        <fullName evidence="2">Uncharacterized protein</fullName>
    </submittedName>
</protein>
<comment type="caution">
    <text evidence="2">The sequence shown here is derived from an EMBL/GenBank/DDBJ whole genome shotgun (WGS) entry which is preliminary data.</text>
</comment>
<organism evidence="2 3">
    <name type="scientific">Candidatus Avipropionibacterium avicola</name>
    <dbReference type="NCBI Taxonomy" id="2840701"/>
    <lineage>
        <taxon>Bacteria</taxon>
        <taxon>Bacillati</taxon>
        <taxon>Actinomycetota</taxon>
        <taxon>Actinomycetes</taxon>
        <taxon>Propionibacteriales</taxon>
        <taxon>Propionibacteriaceae</taxon>
        <taxon>Propionibacteriaceae incertae sedis</taxon>
        <taxon>Candidatus Avipropionibacterium</taxon>
    </lineage>
</organism>
<accession>A0A9D1H1H5</accession>